<organism evidence="11 12">
    <name type="scientific">Hondaea fermentalgiana</name>
    <dbReference type="NCBI Taxonomy" id="2315210"/>
    <lineage>
        <taxon>Eukaryota</taxon>
        <taxon>Sar</taxon>
        <taxon>Stramenopiles</taxon>
        <taxon>Bigyra</taxon>
        <taxon>Labyrinthulomycetes</taxon>
        <taxon>Thraustochytrida</taxon>
        <taxon>Thraustochytriidae</taxon>
        <taxon>Hondaea</taxon>
    </lineage>
</organism>
<dbReference type="GO" id="GO:0005737">
    <property type="term" value="C:cytoplasm"/>
    <property type="evidence" value="ECO:0007669"/>
    <property type="project" value="UniProtKB-SubCell"/>
</dbReference>
<dbReference type="SUPFAM" id="SSF53474">
    <property type="entry name" value="alpha/beta-Hydrolases"/>
    <property type="match status" value="1"/>
</dbReference>
<evidence type="ECO:0000256" key="1">
    <source>
        <dbReference type="ARBA" id="ARBA00000721"/>
    </source>
</evidence>
<evidence type="ECO:0000256" key="3">
    <source>
        <dbReference type="ARBA" id="ARBA00010040"/>
    </source>
</evidence>
<evidence type="ECO:0000256" key="6">
    <source>
        <dbReference type="ARBA" id="ARBA00022490"/>
    </source>
</evidence>
<keyword evidence="12" id="KW-1185">Reference proteome</keyword>
<evidence type="ECO:0000313" key="11">
    <source>
        <dbReference type="EMBL" id="GBG25434.1"/>
    </source>
</evidence>
<feature type="compositionally biased region" description="Basic and acidic residues" evidence="8">
    <location>
        <begin position="189"/>
        <end position="198"/>
    </location>
</feature>
<dbReference type="Gene3D" id="3.40.50.1820">
    <property type="entry name" value="alpha/beta hydrolase"/>
    <property type="match status" value="1"/>
</dbReference>
<evidence type="ECO:0000259" key="9">
    <source>
        <dbReference type="Pfam" id="PF00326"/>
    </source>
</evidence>
<dbReference type="InParanoid" id="A0A2R5GCF8"/>
<dbReference type="AlphaFoldDB" id="A0A2R5GCF8"/>
<sequence>MAARRARVAAGLQALREGAGPGIAGGDIDPLPGSVDGAPCVVTLRLSQVDPVRMQDVGSRERYLVPSEALAPGASQTKAIRLDTVPEDARSGGSLVLESRFQDSAEADPKVSPRSIRVRKGAKDDKELWLELWAPGHGLVKAVKLSEVASKVYNDAVFGGIRWSPDGNKVVFVGEEAKPKGYANAFAPDNKEGTKETNTEDETAANKVKEDKPFWEAKYEYEDSFGETLEGKTRASIFLWDFEGSDPVQKIESIPENLVPTDPQFAGDGLIFSGVETPVRKLGLNFCLNRTTRLYFLPLDALKAKGDDKGKGACTCLTPHLALAYAAQYARCSGQLVFFGREDEFVSHTTCFELYAATLSGSALENLRVVVNRKRERPEPGTKGAFAGIYGYHGSLRAANFLFARDPSSRWFLMQSPSQGQNLVFLVDLDATDEVTALEISCDESSESLNEGEYELIKIRDACALIRFTSTTHPGKMLLLRFTDREKPSCGIVAITLYDRLDGNKPHLKVSRSIADKEAPCDWLFTRASLHEHRVSIASGAEGYLAYMKDASSTGSKGDLPCVVIIHGGPFSASPRDAFSLLKSFLFQQGVAVFVLNYRGSVGFGEDLLNALVGEIGVADVDDCGQLVQRALEEHANVLDPKRVAVYGGSHGGFLTGWLAGHPQYKDLFCAAALWNPVLNLNYNLVATDIPDWVLGSAEGKPLEHVVTAERTQLLFERSPVSVAANVSIPCLTLLGSSDLRVPPHQGVYFHYSLRERGVPSKLYMFPDSGHAIAPTEQNLNAVFELLLFLHEHLLPLSSLSSSSS</sequence>
<dbReference type="GO" id="GO:0008242">
    <property type="term" value="F:omega peptidase activity"/>
    <property type="evidence" value="ECO:0007669"/>
    <property type="project" value="UniProtKB-EC"/>
</dbReference>
<gene>
    <name evidence="11" type="ORF">FCC1311_028671</name>
</gene>
<evidence type="ECO:0000256" key="5">
    <source>
        <dbReference type="ARBA" id="ARBA00012917"/>
    </source>
</evidence>
<name>A0A2R5GCF8_9STRA</name>
<comment type="subunit">
    <text evidence="4">Homotetramer.</text>
</comment>
<comment type="caution">
    <text evidence="11">The sequence shown here is derived from an EMBL/GenBank/DDBJ whole genome shotgun (WGS) entry which is preliminary data.</text>
</comment>
<dbReference type="InterPro" id="IPR029058">
    <property type="entry name" value="AB_hydrolase_fold"/>
</dbReference>
<evidence type="ECO:0000256" key="7">
    <source>
        <dbReference type="ARBA" id="ARBA00022801"/>
    </source>
</evidence>
<evidence type="ECO:0000313" key="12">
    <source>
        <dbReference type="Proteomes" id="UP000241890"/>
    </source>
</evidence>
<dbReference type="PANTHER" id="PTHR42776:SF4">
    <property type="entry name" value="ACYLAMINO-ACID-RELEASING ENZYME"/>
    <property type="match status" value="1"/>
</dbReference>
<dbReference type="Proteomes" id="UP000241890">
    <property type="component" value="Unassembled WGS sequence"/>
</dbReference>
<evidence type="ECO:0000259" key="10">
    <source>
        <dbReference type="Pfam" id="PF19283"/>
    </source>
</evidence>
<keyword evidence="6" id="KW-0963">Cytoplasm</keyword>
<evidence type="ECO:0000256" key="2">
    <source>
        <dbReference type="ARBA" id="ARBA00004496"/>
    </source>
</evidence>
<dbReference type="EC" id="3.4.19.1" evidence="5"/>
<comment type="catalytic activity">
    <reaction evidence="1">
        <text>Cleavage of an N-acetyl or N-formyl amino acid from the N-terminus of a polypeptide.</text>
        <dbReference type="EC" id="3.4.19.1"/>
    </reaction>
</comment>
<dbReference type="EMBL" id="BEYU01000012">
    <property type="protein sequence ID" value="GBG25434.1"/>
    <property type="molecule type" value="Genomic_DNA"/>
</dbReference>
<accession>A0A2R5GCF8</accession>
<proteinExistence type="inferred from homology"/>
<dbReference type="GO" id="GO:0004252">
    <property type="term" value="F:serine-type endopeptidase activity"/>
    <property type="evidence" value="ECO:0007669"/>
    <property type="project" value="TreeGrafter"/>
</dbReference>
<feature type="domain" description="Peptidase S9 prolyl oligopeptidase catalytic" evidence="9">
    <location>
        <begin position="579"/>
        <end position="794"/>
    </location>
</feature>
<dbReference type="InterPro" id="IPR001375">
    <property type="entry name" value="Peptidase_S9_cat"/>
</dbReference>
<evidence type="ECO:0000256" key="4">
    <source>
        <dbReference type="ARBA" id="ARBA00011881"/>
    </source>
</evidence>
<reference evidence="11 12" key="1">
    <citation type="submission" date="2017-12" db="EMBL/GenBank/DDBJ databases">
        <title>Sequencing, de novo assembly and annotation of complete genome of a new Thraustochytrid species, strain FCC1311.</title>
        <authorList>
            <person name="Sedici K."/>
            <person name="Godart F."/>
            <person name="Aiese Cigliano R."/>
            <person name="Sanseverino W."/>
            <person name="Barakat M."/>
            <person name="Ortet P."/>
            <person name="Marechal E."/>
            <person name="Cagnac O."/>
            <person name="Amato A."/>
        </authorList>
    </citation>
    <scope>NUCLEOTIDE SEQUENCE [LARGE SCALE GENOMIC DNA]</scope>
</reference>
<dbReference type="Pfam" id="PF00326">
    <property type="entry name" value="Peptidase_S9"/>
    <property type="match status" value="1"/>
</dbReference>
<dbReference type="Pfam" id="PF19283">
    <property type="entry name" value="APEH_N"/>
    <property type="match status" value="1"/>
</dbReference>
<comment type="subcellular location">
    <subcellularLocation>
        <location evidence="2">Cytoplasm</location>
    </subcellularLocation>
</comment>
<feature type="domain" description="Acylamino-acid-releasing enzyme N-terminal" evidence="10">
    <location>
        <begin position="117"/>
        <end position="341"/>
    </location>
</feature>
<dbReference type="InterPro" id="IPR045550">
    <property type="entry name" value="AARE_N"/>
</dbReference>
<evidence type="ECO:0000256" key="8">
    <source>
        <dbReference type="SAM" id="MobiDB-lite"/>
    </source>
</evidence>
<feature type="region of interest" description="Disordered" evidence="8">
    <location>
        <begin position="183"/>
        <end position="205"/>
    </location>
</feature>
<comment type="similarity">
    <text evidence="3">Belongs to the peptidase S9C family.</text>
</comment>
<dbReference type="GO" id="GO:0006508">
    <property type="term" value="P:proteolysis"/>
    <property type="evidence" value="ECO:0007669"/>
    <property type="project" value="InterPro"/>
</dbReference>
<dbReference type="PANTHER" id="PTHR42776">
    <property type="entry name" value="SERINE PEPTIDASE S9 FAMILY MEMBER"/>
    <property type="match status" value="1"/>
</dbReference>
<keyword evidence="7" id="KW-0378">Hydrolase</keyword>
<dbReference type="SUPFAM" id="SSF82171">
    <property type="entry name" value="DPP6 N-terminal domain-like"/>
    <property type="match status" value="1"/>
</dbReference>
<dbReference type="OrthoDB" id="416344at2759"/>
<protein>
    <recommendedName>
        <fullName evidence="5">acylaminoacyl-peptidase</fullName>
        <ecNumber evidence="5">3.4.19.1</ecNumber>
    </recommendedName>
</protein>